<keyword evidence="1" id="KW-0614">Plasmid</keyword>
<proteinExistence type="predicted"/>
<name>A0A2I8VQH6_9EURY</name>
<evidence type="ECO:0000313" key="1">
    <source>
        <dbReference type="EMBL" id="AUV84177.1"/>
    </source>
</evidence>
<evidence type="ECO:0000313" key="2">
    <source>
        <dbReference type="Proteomes" id="UP000236584"/>
    </source>
</evidence>
<dbReference type="KEGG" id="srub:C2R22_21630"/>
<organism evidence="1 2">
    <name type="scientific">Salinigranum rubrum</name>
    <dbReference type="NCBI Taxonomy" id="755307"/>
    <lineage>
        <taxon>Archaea</taxon>
        <taxon>Methanobacteriati</taxon>
        <taxon>Methanobacteriota</taxon>
        <taxon>Stenosarchaea group</taxon>
        <taxon>Halobacteria</taxon>
        <taxon>Halobacteriales</taxon>
        <taxon>Haloferacaceae</taxon>
        <taxon>Salinigranum</taxon>
    </lineage>
</organism>
<reference evidence="1 2" key="1">
    <citation type="submission" date="2018-01" db="EMBL/GenBank/DDBJ databases">
        <title>Complete genome sequence of Salinigranum rubrum GX10T, an extremely halophilic archaeon isolated from a marine solar saltern.</title>
        <authorList>
            <person name="Han S."/>
        </authorList>
    </citation>
    <scope>NUCLEOTIDE SEQUENCE [LARGE SCALE GENOMIC DNA]</scope>
    <source>
        <strain evidence="1 2">GX10</strain>
        <plasmid evidence="2">Plasmid unnamed1</plasmid>
    </source>
</reference>
<accession>A0A2I8VQH6</accession>
<keyword evidence="2" id="KW-1185">Reference proteome</keyword>
<dbReference type="AlphaFoldDB" id="A0A2I8VQH6"/>
<sequence length="153" mass="17301">MCKTEGDENPTSDLRVIDAVNPRFERAKPLYDAVSAHVVQTTDLVYSNAGGRVVVAIDERVGVREVVSLGESLEKRCYWTDVSSFEAVDAGSRFEPSILQCTITTTRRRFYTRSRRQRPASVVPFAGIRHSRRQRQLERPRGRTVRAVSRCAS</sequence>
<geneLocation type="plasmid" evidence="1">
    <name>unnamed1</name>
</geneLocation>
<protein>
    <submittedName>
        <fullName evidence="1">Uncharacterized protein</fullName>
    </submittedName>
</protein>
<dbReference type="EMBL" id="CP026310">
    <property type="protein sequence ID" value="AUV84177.1"/>
    <property type="molecule type" value="Genomic_DNA"/>
</dbReference>
<gene>
    <name evidence="1" type="ORF">C2R22_21630</name>
</gene>
<dbReference type="Proteomes" id="UP000236584">
    <property type="component" value="Plasmid unnamed1"/>
</dbReference>